<evidence type="ECO:0000256" key="6">
    <source>
        <dbReference type="SAM" id="Phobius"/>
    </source>
</evidence>
<evidence type="ECO:0000256" key="3">
    <source>
        <dbReference type="ARBA" id="ARBA00022692"/>
    </source>
</evidence>
<dbReference type="InterPro" id="IPR050189">
    <property type="entry name" value="MFS_Efflux_Transporters"/>
</dbReference>
<dbReference type="Gene3D" id="1.20.1250.20">
    <property type="entry name" value="MFS general substrate transporter like domains"/>
    <property type="match status" value="2"/>
</dbReference>
<dbReference type="PROSITE" id="PS50850">
    <property type="entry name" value="MFS"/>
    <property type="match status" value="1"/>
</dbReference>
<dbReference type="GO" id="GO:0022857">
    <property type="term" value="F:transmembrane transporter activity"/>
    <property type="evidence" value="ECO:0007669"/>
    <property type="project" value="InterPro"/>
</dbReference>
<feature type="transmembrane region" description="Helical" evidence="6">
    <location>
        <begin position="174"/>
        <end position="194"/>
    </location>
</feature>
<feature type="transmembrane region" description="Helical" evidence="6">
    <location>
        <begin position="15"/>
        <end position="34"/>
    </location>
</feature>
<dbReference type="EMBL" id="FXTD01000002">
    <property type="protein sequence ID" value="SMO46983.1"/>
    <property type="molecule type" value="Genomic_DNA"/>
</dbReference>
<feature type="transmembrane region" description="Helical" evidence="6">
    <location>
        <begin position="327"/>
        <end position="344"/>
    </location>
</feature>
<sequence>MFERLGFDSVPRETALVVGLVSGSHVVNHLYLVLFPPILGTLAADFDVGLAALGVAMGVQAFVNTALQLPYGYLSDNYDRVVTLALCLGLGALGAGVLAIAPTFEVLLVGQAVLGAGIAGHHPSHFPLLSDASSAELRGKAYSAHGFAGNIGFAAPPVVILGVTALPGATWRHAFGLIAVFGAVYGAIACYVLARHVSDEVTRPNTGAIDADDARTEATSRVGRVREEIRALGASRPILGLGVIALLASTAFWGVSSYLVVFLEEGYGVASGIASLSLTAMFVAGAALIIAGGVLADRFRPGPILAVAYLLVGVAVFALASMAAPPLVALGIGVLAGSLGSLGLPARDKLADLLSSRGDIGRNFAVVTIGIMIGNTVAPPLFGALIESSGYRGTFALVGVFAVLAAVATVAIVARYRDGIRDGAAAAAAGE</sequence>
<keyword evidence="3 6" id="KW-0812">Transmembrane</keyword>
<dbReference type="InterPro" id="IPR011701">
    <property type="entry name" value="MFS"/>
</dbReference>
<dbReference type="GO" id="GO:0005886">
    <property type="term" value="C:plasma membrane"/>
    <property type="evidence" value="ECO:0007669"/>
    <property type="project" value="UniProtKB-SubCell"/>
</dbReference>
<keyword evidence="4 6" id="KW-1133">Transmembrane helix</keyword>
<feature type="transmembrane region" description="Helical" evidence="6">
    <location>
        <begin position="81"/>
        <end position="101"/>
    </location>
</feature>
<gene>
    <name evidence="8" type="ORF">SAMN06264867_102276</name>
</gene>
<dbReference type="RefSeq" id="WP_142985694.1">
    <property type="nucleotide sequence ID" value="NZ_FXTD01000002.1"/>
</dbReference>
<reference evidence="8 9" key="1">
    <citation type="submission" date="2017-05" db="EMBL/GenBank/DDBJ databases">
        <authorList>
            <person name="Varghese N."/>
            <person name="Submissions S."/>
        </authorList>
    </citation>
    <scope>NUCLEOTIDE SEQUENCE [LARGE SCALE GENOMIC DNA]</scope>
    <source>
        <strain evidence="8 9">DSM 19504</strain>
    </source>
</reference>
<feature type="transmembrane region" description="Helical" evidence="6">
    <location>
        <begin position="147"/>
        <end position="168"/>
    </location>
</feature>
<dbReference type="Pfam" id="PF07690">
    <property type="entry name" value="MFS_1"/>
    <property type="match status" value="1"/>
</dbReference>
<evidence type="ECO:0000256" key="2">
    <source>
        <dbReference type="ARBA" id="ARBA00022475"/>
    </source>
</evidence>
<evidence type="ECO:0000313" key="9">
    <source>
        <dbReference type="Proteomes" id="UP000319712"/>
    </source>
</evidence>
<evidence type="ECO:0000256" key="5">
    <source>
        <dbReference type="ARBA" id="ARBA00023136"/>
    </source>
</evidence>
<feature type="domain" description="Major facilitator superfamily (MFS) profile" evidence="7">
    <location>
        <begin position="17"/>
        <end position="417"/>
    </location>
</feature>
<accession>A0A521BIQ6</accession>
<feature type="transmembrane region" description="Helical" evidence="6">
    <location>
        <begin position="394"/>
        <end position="414"/>
    </location>
</feature>
<evidence type="ECO:0000256" key="4">
    <source>
        <dbReference type="ARBA" id="ARBA00022989"/>
    </source>
</evidence>
<evidence type="ECO:0000256" key="1">
    <source>
        <dbReference type="ARBA" id="ARBA00004651"/>
    </source>
</evidence>
<dbReference type="OrthoDB" id="117970at2157"/>
<feature type="transmembrane region" description="Helical" evidence="6">
    <location>
        <begin position="364"/>
        <end position="382"/>
    </location>
</feature>
<name>A0A521BIQ6_9EURY</name>
<keyword evidence="5 6" id="KW-0472">Membrane</keyword>
<feature type="transmembrane region" description="Helical" evidence="6">
    <location>
        <begin position="273"/>
        <end position="296"/>
    </location>
</feature>
<dbReference type="PANTHER" id="PTHR43124:SF3">
    <property type="entry name" value="CHLORAMPHENICOL EFFLUX PUMP RV0191"/>
    <property type="match status" value="1"/>
</dbReference>
<evidence type="ECO:0000259" key="7">
    <source>
        <dbReference type="PROSITE" id="PS50850"/>
    </source>
</evidence>
<dbReference type="Proteomes" id="UP000319712">
    <property type="component" value="Unassembled WGS sequence"/>
</dbReference>
<feature type="transmembrane region" description="Helical" evidence="6">
    <location>
        <begin position="46"/>
        <end position="69"/>
    </location>
</feature>
<dbReference type="PANTHER" id="PTHR43124">
    <property type="entry name" value="PURINE EFFLUX PUMP PBUE"/>
    <property type="match status" value="1"/>
</dbReference>
<feature type="transmembrane region" description="Helical" evidence="6">
    <location>
        <begin position="303"/>
        <end position="321"/>
    </location>
</feature>
<dbReference type="InterPro" id="IPR036259">
    <property type="entry name" value="MFS_trans_sf"/>
</dbReference>
<dbReference type="AlphaFoldDB" id="A0A521BIQ6"/>
<evidence type="ECO:0000313" key="8">
    <source>
        <dbReference type="EMBL" id="SMO46983.1"/>
    </source>
</evidence>
<keyword evidence="2" id="KW-1003">Cell membrane</keyword>
<keyword evidence="9" id="KW-1185">Reference proteome</keyword>
<dbReference type="SUPFAM" id="SSF103473">
    <property type="entry name" value="MFS general substrate transporter"/>
    <property type="match status" value="1"/>
</dbReference>
<dbReference type="InterPro" id="IPR020846">
    <property type="entry name" value="MFS_dom"/>
</dbReference>
<organism evidence="8 9">
    <name type="scientific">Halorubrum cibi</name>
    <dbReference type="NCBI Taxonomy" id="413815"/>
    <lineage>
        <taxon>Archaea</taxon>
        <taxon>Methanobacteriati</taxon>
        <taxon>Methanobacteriota</taxon>
        <taxon>Stenosarchaea group</taxon>
        <taxon>Halobacteria</taxon>
        <taxon>Halobacteriales</taxon>
        <taxon>Haloferacaceae</taxon>
        <taxon>Halorubrum</taxon>
    </lineage>
</organism>
<proteinExistence type="predicted"/>
<feature type="transmembrane region" description="Helical" evidence="6">
    <location>
        <begin position="238"/>
        <end position="261"/>
    </location>
</feature>
<protein>
    <submittedName>
        <fullName evidence="8">Predicted arabinose efflux permease, MFS family</fullName>
    </submittedName>
</protein>
<comment type="subcellular location">
    <subcellularLocation>
        <location evidence="1">Cell membrane</location>
        <topology evidence="1">Multi-pass membrane protein</topology>
    </subcellularLocation>
</comment>